<evidence type="ECO:0000259" key="8">
    <source>
        <dbReference type="Pfam" id="PF00884"/>
    </source>
</evidence>
<protein>
    <submittedName>
        <fullName evidence="10">DUF3413 domain-containing protein</fullName>
    </submittedName>
</protein>
<dbReference type="PIRSF" id="PIRSF004950">
    <property type="entry name" value="Mmb_sulf_HI0842"/>
    <property type="match status" value="1"/>
</dbReference>
<feature type="transmembrane region" description="Helical" evidence="7">
    <location>
        <begin position="51"/>
        <end position="79"/>
    </location>
</feature>
<keyword evidence="4 7" id="KW-1133">Transmembrane helix</keyword>
<dbReference type="InterPro" id="IPR050448">
    <property type="entry name" value="OpgB/LTA_synthase_biosynth"/>
</dbReference>
<dbReference type="Gene3D" id="3.40.720.10">
    <property type="entry name" value="Alkaline Phosphatase, subunit A"/>
    <property type="match status" value="1"/>
</dbReference>
<dbReference type="SUPFAM" id="SSF53649">
    <property type="entry name" value="Alkaline phosphatase-like"/>
    <property type="match status" value="1"/>
</dbReference>
<dbReference type="EMBL" id="JBAKAZ010000022">
    <property type="protein sequence ID" value="MEL0629433.1"/>
    <property type="molecule type" value="Genomic_DNA"/>
</dbReference>
<dbReference type="InterPro" id="IPR000917">
    <property type="entry name" value="Sulfatase_N"/>
</dbReference>
<feature type="transmembrane region" description="Helical" evidence="7">
    <location>
        <begin position="168"/>
        <end position="190"/>
    </location>
</feature>
<keyword evidence="3 7" id="KW-0812">Transmembrane</keyword>
<evidence type="ECO:0000313" key="11">
    <source>
        <dbReference type="Proteomes" id="UP001369082"/>
    </source>
</evidence>
<feature type="transmembrane region" description="Helical" evidence="7">
    <location>
        <begin position="21"/>
        <end position="39"/>
    </location>
</feature>
<evidence type="ECO:0000256" key="3">
    <source>
        <dbReference type="ARBA" id="ARBA00022692"/>
    </source>
</evidence>
<sequence>MVETGNKFHDNVGKRVAWAHWFTFFNIVALSLISLRYIVYSGLANTIPGIAYQFISLIGHFSFLSAVVFILVIFPLAFLIRNNLLYRIFSIFLATIAITFLIVDTQIFRLYDFHLNPLIWQFLQKPEQVEAIYSINLHYISIPITFCLQMFFSYILWRKVRNLQAKHIGKPIAIVLFLCFISSHLIFVWADATQYRDITNQKSIYPLSYPMTARTFLKRQGWLTEDSLQKATFGAVSENNKELNYPLAPLTYAPATADQNKNILIINVEALRADMLNTDNMPYLQSLSAEGLNFKNHFSGANNSRQGVFSLFYGLPNSYWGIITDNHISPVLMDKIAENHAIGLFSSIGMIHPEFLQSSFSQLKNIDNVYYAKSQNNSQVLQQWSQWLSSSKAPEPWFSYVYLEQRNALLFSQNNQASIPQQAEYLTLYQNQVREIDQQIEKLVNTLKQQKEYQDTIIVITGTHGQSFKGQSTNNHLISEANVPLIIIWPGKAPKEIFRMTSHLDFTATLMEEVFGVENPSNQYSSGQSLFNDTEREYVLSGDLDNYVIYENRKITQFSGNGNIDSIDWQGNHIEQDPHNDKFNITLFIDVLSKLRRFN</sequence>
<feature type="coiled-coil region" evidence="6">
    <location>
        <begin position="426"/>
        <end position="453"/>
    </location>
</feature>
<accession>A0ABU9GQ43</accession>
<dbReference type="PANTHER" id="PTHR47371">
    <property type="entry name" value="LIPOTEICHOIC ACID SYNTHASE"/>
    <property type="match status" value="1"/>
</dbReference>
<proteinExistence type="predicted"/>
<dbReference type="Proteomes" id="UP001369082">
    <property type="component" value="Unassembled WGS sequence"/>
</dbReference>
<dbReference type="InterPro" id="IPR024588">
    <property type="entry name" value="YejM_N"/>
</dbReference>
<evidence type="ECO:0000256" key="2">
    <source>
        <dbReference type="ARBA" id="ARBA00022475"/>
    </source>
</evidence>
<dbReference type="PANTHER" id="PTHR47371:SF3">
    <property type="entry name" value="PHOSPHOGLYCEROL TRANSFERASE I"/>
    <property type="match status" value="1"/>
</dbReference>
<evidence type="ECO:0000259" key="9">
    <source>
        <dbReference type="Pfam" id="PF11893"/>
    </source>
</evidence>
<evidence type="ECO:0000256" key="6">
    <source>
        <dbReference type="SAM" id="Coils"/>
    </source>
</evidence>
<evidence type="ECO:0000256" key="5">
    <source>
        <dbReference type="ARBA" id="ARBA00023136"/>
    </source>
</evidence>
<feature type="domain" description="Sulfatase N-terminal" evidence="8">
    <location>
        <begin position="261"/>
        <end position="512"/>
    </location>
</feature>
<gene>
    <name evidence="10" type="ORF">V6256_07415</name>
</gene>
<keyword evidence="6" id="KW-0175">Coiled coil</keyword>
<evidence type="ECO:0000256" key="7">
    <source>
        <dbReference type="SAM" id="Phobius"/>
    </source>
</evidence>
<keyword evidence="5 7" id="KW-0472">Membrane</keyword>
<keyword evidence="11" id="KW-1185">Reference proteome</keyword>
<organism evidence="10 11">
    <name type="scientific">Psychromonas aquatilis</name>
    <dbReference type="NCBI Taxonomy" id="2005072"/>
    <lineage>
        <taxon>Bacteria</taxon>
        <taxon>Pseudomonadati</taxon>
        <taxon>Pseudomonadota</taxon>
        <taxon>Gammaproteobacteria</taxon>
        <taxon>Alteromonadales</taxon>
        <taxon>Psychromonadaceae</taxon>
        <taxon>Psychromonas</taxon>
    </lineage>
</organism>
<dbReference type="Pfam" id="PF00884">
    <property type="entry name" value="Sulfatase"/>
    <property type="match status" value="1"/>
</dbReference>
<reference evidence="10 11" key="1">
    <citation type="submission" date="2024-02" db="EMBL/GenBank/DDBJ databases">
        <title>Bacteria isolated from the canopy kelp, Nereocystis luetkeana.</title>
        <authorList>
            <person name="Pfister C.A."/>
            <person name="Younker I.T."/>
            <person name="Light S.H."/>
        </authorList>
    </citation>
    <scope>NUCLEOTIDE SEQUENCE [LARGE SCALE GENOMIC DNA]</scope>
    <source>
        <strain evidence="10 11">TI.1.05</strain>
    </source>
</reference>
<evidence type="ECO:0000256" key="4">
    <source>
        <dbReference type="ARBA" id="ARBA00022989"/>
    </source>
</evidence>
<dbReference type="InterPro" id="IPR017850">
    <property type="entry name" value="Alkaline_phosphatase_core_sf"/>
</dbReference>
<comment type="subcellular location">
    <subcellularLocation>
        <location evidence="1">Cell membrane</location>
        <topology evidence="1">Multi-pass membrane protein</topology>
    </subcellularLocation>
</comment>
<name>A0ABU9GQ43_9GAMM</name>
<feature type="transmembrane region" description="Helical" evidence="7">
    <location>
        <begin position="131"/>
        <end position="156"/>
    </location>
</feature>
<keyword evidence="2" id="KW-1003">Cell membrane</keyword>
<evidence type="ECO:0000313" key="10">
    <source>
        <dbReference type="EMBL" id="MEL0629433.1"/>
    </source>
</evidence>
<comment type="caution">
    <text evidence="10">The sequence shown here is derived from an EMBL/GenBank/DDBJ whole genome shotgun (WGS) entry which is preliminary data.</text>
</comment>
<dbReference type="InterPro" id="IPR012159">
    <property type="entry name" value="YejM-like"/>
</dbReference>
<feature type="transmembrane region" description="Helical" evidence="7">
    <location>
        <begin position="91"/>
        <end position="111"/>
    </location>
</feature>
<dbReference type="RefSeq" id="WP_341597442.1">
    <property type="nucleotide sequence ID" value="NZ_JBAKAZ010000022.1"/>
</dbReference>
<dbReference type="Pfam" id="PF11893">
    <property type="entry name" value="DUF3413"/>
    <property type="match status" value="1"/>
</dbReference>
<evidence type="ECO:0000256" key="1">
    <source>
        <dbReference type="ARBA" id="ARBA00004651"/>
    </source>
</evidence>
<feature type="domain" description="Inner membrane protein YejM N-terminal" evidence="9">
    <location>
        <begin position="6"/>
        <end position="251"/>
    </location>
</feature>